<evidence type="ECO:0000259" key="2">
    <source>
        <dbReference type="Pfam" id="PF17184"/>
    </source>
</evidence>
<dbReference type="GO" id="GO:0005737">
    <property type="term" value="C:cytoplasm"/>
    <property type="evidence" value="ECO:0007669"/>
    <property type="project" value="TreeGrafter"/>
</dbReference>
<dbReference type="eggNOG" id="KOG2634">
    <property type="taxonomic scope" value="Eukaryota"/>
</dbReference>
<feature type="domain" description="Rit1 DUSP-like" evidence="1">
    <location>
        <begin position="354"/>
        <end position="462"/>
    </location>
</feature>
<dbReference type="PANTHER" id="PTHR31811">
    <property type="entry name" value="TRNA A64-2'-O-RIBOSYLPHOSPHATE TRANSFERASE"/>
    <property type="match status" value="1"/>
</dbReference>
<dbReference type="InterPro" id="IPR033449">
    <property type="entry name" value="Rit1_N"/>
</dbReference>
<dbReference type="Pfam" id="PF04179">
    <property type="entry name" value="Init_tRNA_PT"/>
    <property type="match status" value="1"/>
</dbReference>
<dbReference type="STRING" id="1182544.W9W4A1"/>
<dbReference type="Pfam" id="PF17184">
    <property type="entry name" value="Rit1_C"/>
    <property type="match status" value="1"/>
</dbReference>
<dbReference type="GO" id="GO:0043399">
    <property type="term" value="F:tRNA adenosine(64)-2'-O-ribosylphosphate transferase activity"/>
    <property type="evidence" value="ECO:0007669"/>
    <property type="project" value="InterPro"/>
</dbReference>
<sequence length="467" mass="51145">MTPLEFPTRLADLSLNDSSHNPSLYANLKSIRKSTLSVSNRLNSIVKDAEFVKEVSCHLGLPLVANERCGSWYIDPADKAGSAYFKSTDGHHGQWDFSPRRLNLQLFPILSAHGGAILVDSTRRGKNLPDAFSKTVPIWVAVVNRALFPEATSMHRFQSPPPPDNIQPSELSQIAARLDGFTKTFCHLGLDLQRLRSQLGGPIRVSWAINRQSDNGYDLGDESGVTSSSRDLHPSCHHLVLCSASRRVRGAEISEGGYIQGAGDDSEGWSHNLTAQLFWQHKDLLMRSPEDELPALIKTLLEQDGNSRLSSMAATRIIPTTTMFIASGPLDGFGSFDLIVNCQGDSQNSTSKAVYLKCRPGKSGSKDLRDQVSVAVNAIRDKLLRQSESQILVTCSTGKDLSVGVAAAALCLLYDNEGQLRAANEHPLVDKHLVKQRLAWITSSKADANPSRATLQAVHSFLMRRPE</sequence>
<dbReference type="PANTHER" id="PTHR31811:SF0">
    <property type="entry name" value="TRNA A64-2'-O-RIBOSYLPHOSPHATE TRANSFERASE"/>
    <property type="match status" value="1"/>
</dbReference>
<dbReference type="InterPro" id="IPR007306">
    <property type="entry name" value="Rit1"/>
</dbReference>
<accession>W9W4A1</accession>
<dbReference type="InterPro" id="IPR033421">
    <property type="entry name" value="Rit1_DUSP-like"/>
</dbReference>
<dbReference type="PIRSF" id="PIRSF007747">
    <property type="entry name" value="Ribosyl_Ptfrase"/>
    <property type="match status" value="1"/>
</dbReference>
<dbReference type="GO" id="GO:0019988">
    <property type="term" value="P:charged-tRNA amino acid modification"/>
    <property type="evidence" value="ECO:0007669"/>
    <property type="project" value="InterPro"/>
</dbReference>
<dbReference type="AlphaFoldDB" id="W9W4A1"/>
<gene>
    <name evidence="3" type="ORF">A1O7_03334</name>
</gene>
<name>W9W4A1_9EURO</name>
<protein>
    <submittedName>
        <fullName evidence="3">Initiator tRNA phosphoribosyl transferase</fullName>
    </submittedName>
</protein>
<dbReference type="EMBL" id="AMGW01000002">
    <property type="protein sequence ID" value="EXJ62892.1"/>
    <property type="molecule type" value="Genomic_DNA"/>
</dbReference>
<evidence type="ECO:0000313" key="3">
    <source>
        <dbReference type="EMBL" id="EXJ62892.1"/>
    </source>
</evidence>
<proteinExistence type="predicted"/>
<dbReference type="VEuPathDB" id="FungiDB:A1O7_03334"/>
<keyword evidence="3" id="KW-0808">Transferase</keyword>
<dbReference type="InterPro" id="IPR029021">
    <property type="entry name" value="Prot-tyrosine_phosphatase-like"/>
</dbReference>
<feature type="domain" description="Rit1 N-terminal" evidence="2">
    <location>
        <begin position="31"/>
        <end position="301"/>
    </location>
</feature>
<dbReference type="HOGENOM" id="CLU_027654_1_1_1"/>
<dbReference type="RefSeq" id="XP_007755546.1">
    <property type="nucleotide sequence ID" value="XM_007757356.1"/>
</dbReference>
<dbReference type="Proteomes" id="UP000019473">
    <property type="component" value="Unassembled WGS sequence"/>
</dbReference>
<keyword evidence="4" id="KW-1185">Reference proteome</keyword>
<dbReference type="Gene3D" id="3.90.190.10">
    <property type="entry name" value="Protein tyrosine phosphatase superfamily"/>
    <property type="match status" value="1"/>
</dbReference>
<dbReference type="OrthoDB" id="45256at2759"/>
<organism evidence="3 4">
    <name type="scientific">Cladophialophora yegresii CBS 114405</name>
    <dbReference type="NCBI Taxonomy" id="1182544"/>
    <lineage>
        <taxon>Eukaryota</taxon>
        <taxon>Fungi</taxon>
        <taxon>Dikarya</taxon>
        <taxon>Ascomycota</taxon>
        <taxon>Pezizomycotina</taxon>
        <taxon>Eurotiomycetes</taxon>
        <taxon>Chaetothyriomycetidae</taxon>
        <taxon>Chaetothyriales</taxon>
        <taxon>Herpotrichiellaceae</taxon>
        <taxon>Cladophialophora</taxon>
    </lineage>
</organism>
<evidence type="ECO:0000313" key="4">
    <source>
        <dbReference type="Proteomes" id="UP000019473"/>
    </source>
</evidence>
<dbReference type="GeneID" id="19177931"/>
<reference evidence="3 4" key="1">
    <citation type="submission" date="2013-03" db="EMBL/GenBank/DDBJ databases">
        <title>The Genome Sequence of Cladophialophora yegresii CBS 114405.</title>
        <authorList>
            <consortium name="The Broad Institute Genomics Platform"/>
            <person name="Cuomo C."/>
            <person name="de Hoog S."/>
            <person name="Gorbushina A."/>
            <person name="Walker B."/>
            <person name="Young S.K."/>
            <person name="Zeng Q."/>
            <person name="Gargeya S."/>
            <person name="Fitzgerald M."/>
            <person name="Haas B."/>
            <person name="Abouelleil A."/>
            <person name="Allen A.W."/>
            <person name="Alvarado L."/>
            <person name="Arachchi H.M."/>
            <person name="Berlin A.M."/>
            <person name="Chapman S.B."/>
            <person name="Gainer-Dewar J."/>
            <person name="Goldberg J."/>
            <person name="Griggs A."/>
            <person name="Gujja S."/>
            <person name="Hansen M."/>
            <person name="Howarth C."/>
            <person name="Imamovic A."/>
            <person name="Ireland A."/>
            <person name="Larimer J."/>
            <person name="McCowan C."/>
            <person name="Murphy C."/>
            <person name="Pearson M."/>
            <person name="Poon T.W."/>
            <person name="Priest M."/>
            <person name="Roberts A."/>
            <person name="Saif S."/>
            <person name="Shea T."/>
            <person name="Sisk P."/>
            <person name="Sykes S."/>
            <person name="Wortman J."/>
            <person name="Nusbaum C."/>
            <person name="Birren B."/>
        </authorList>
    </citation>
    <scope>NUCLEOTIDE SEQUENCE [LARGE SCALE GENOMIC DNA]</scope>
    <source>
        <strain evidence="3 4">CBS 114405</strain>
    </source>
</reference>
<comment type="caution">
    <text evidence="3">The sequence shown here is derived from an EMBL/GenBank/DDBJ whole genome shotgun (WGS) entry which is preliminary data.</text>
</comment>
<evidence type="ECO:0000259" key="1">
    <source>
        <dbReference type="Pfam" id="PF04179"/>
    </source>
</evidence>